<dbReference type="eggNOG" id="KOG0481">
    <property type="taxonomic scope" value="Eukaryota"/>
</dbReference>
<dbReference type="PANTHER" id="PTHR11630:SF42">
    <property type="entry name" value="DNA REPLICATION LICENSING FACTOR MCM5"/>
    <property type="match status" value="1"/>
</dbReference>
<evidence type="ECO:0000256" key="12">
    <source>
        <dbReference type="RuleBase" id="RU368063"/>
    </source>
</evidence>
<evidence type="ECO:0000256" key="9">
    <source>
        <dbReference type="ARBA" id="ARBA00023242"/>
    </source>
</evidence>
<dbReference type="Gene3D" id="2.20.28.10">
    <property type="match status" value="1"/>
</dbReference>
<keyword evidence="6 12" id="KW-0347">Helicase</keyword>
<dbReference type="AlphaFoldDB" id="A0A0L0FRW7"/>
<dbReference type="Proteomes" id="UP000054560">
    <property type="component" value="Unassembled WGS sequence"/>
</dbReference>
<dbReference type="InterPro" id="IPR054125">
    <property type="entry name" value="MCM5_C"/>
</dbReference>
<dbReference type="GO" id="GO:0003688">
    <property type="term" value="F:DNA replication origin binding"/>
    <property type="evidence" value="ECO:0007669"/>
    <property type="project" value="UniProtKB-UniRule"/>
</dbReference>
<organism evidence="14 15">
    <name type="scientific">Sphaeroforma arctica JP610</name>
    <dbReference type="NCBI Taxonomy" id="667725"/>
    <lineage>
        <taxon>Eukaryota</taxon>
        <taxon>Ichthyosporea</taxon>
        <taxon>Ichthyophonida</taxon>
        <taxon>Sphaeroforma</taxon>
    </lineage>
</organism>
<feature type="domain" description="MCM C-terminal AAA(+) ATPase" evidence="13">
    <location>
        <begin position="286"/>
        <end position="478"/>
    </location>
</feature>
<gene>
    <name evidence="14" type="ORF">SARC_08170</name>
</gene>
<dbReference type="InterPro" id="IPR027925">
    <property type="entry name" value="MCM_N"/>
</dbReference>
<evidence type="ECO:0000259" key="13">
    <source>
        <dbReference type="PROSITE" id="PS50051"/>
    </source>
</evidence>
<dbReference type="PROSITE" id="PS50051">
    <property type="entry name" value="MCM_2"/>
    <property type="match status" value="1"/>
</dbReference>
<dbReference type="SMART" id="SM00350">
    <property type="entry name" value="MCM"/>
    <property type="match status" value="1"/>
</dbReference>
<reference evidence="14 15" key="1">
    <citation type="submission" date="2011-02" db="EMBL/GenBank/DDBJ databases">
        <title>The Genome Sequence of Sphaeroforma arctica JP610.</title>
        <authorList>
            <consortium name="The Broad Institute Genome Sequencing Platform"/>
            <person name="Russ C."/>
            <person name="Cuomo C."/>
            <person name="Young S.K."/>
            <person name="Zeng Q."/>
            <person name="Gargeya S."/>
            <person name="Alvarado L."/>
            <person name="Berlin A."/>
            <person name="Chapman S.B."/>
            <person name="Chen Z."/>
            <person name="Freedman E."/>
            <person name="Gellesch M."/>
            <person name="Goldberg J."/>
            <person name="Griggs A."/>
            <person name="Gujja S."/>
            <person name="Heilman E."/>
            <person name="Heiman D."/>
            <person name="Howarth C."/>
            <person name="Mehta T."/>
            <person name="Neiman D."/>
            <person name="Pearson M."/>
            <person name="Roberts A."/>
            <person name="Saif S."/>
            <person name="Shea T."/>
            <person name="Shenoy N."/>
            <person name="Sisk P."/>
            <person name="Stolte C."/>
            <person name="Sykes S."/>
            <person name="White J."/>
            <person name="Yandava C."/>
            <person name="Burger G."/>
            <person name="Gray M.W."/>
            <person name="Holland P.W.H."/>
            <person name="King N."/>
            <person name="Lang F.B.F."/>
            <person name="Roger A.J."/>
            <person name="Ruiz-Trillo I."/>
            <person name="Haas B."/>
            <person name="Nusbaum C."/>
            <person name="Birren B."/>
        </authorList>
    </citation>
    <scope>NUCLEOTIDE SEQUENCE [LARGE SCALE GENOMIC DNA]</scope>
    <source>
        <strain evidence="14 15">JP610</strain>
    </source>
</reference>
<proteinExistence type="inferred from homology"/>
<dbReference type="Gene3D" id="3.40.50.300">
    <property type="entry name" value="P-loop containing nucleotide triphosphate hydrolases"/>
    <property type="match status" value="1"/>
</dbReference>
<comment type="catalytic activity">
    <reaction evidence="12">
        <text>ATP + H2O = ADP + phosphate + H(+)</text>
        <dbReference type="Rhea" id="RHEA:13065"/>
        <dbReference type="ChEBI" id="CHEBI:15377"/>
        <dbReference type="ChEBI" id="CHEBI:15378"/>
        <dbReference type="ChEBI" id="CHEBI:30616"/>
        <dbReference type="ChEBI" id="CHEBI:43474"/>
        <dbReference type="ChEBI" id="CHEBI:456216"/>
        <dbReference type="EC" id="3.6.4.12"/>
    </reaction>
</comment>
<keyword evidence="3 12" id="KW-0235">DNA replication</keyword>
<dbReference type="InterPro" id="IPR018525">
    <property type="entry name" value="MCM_CS"/>
</dbReference>
<dbReference type="Pfam" id="PF00493">
    <property type="entry name" value="MCM"/>
    <property type="match status" value="1"/>
</dbReference>
<dbReference type="STRING" id="667725.A0A0L0FRW7"/>
<comment type="subcellular location">
    <subcellularLocation>
        <location evidence="1 12">Nucleus</location>
    </subcellularLocation>
</comment>
<evidence type="ECO:0000313" key="15">
    <source>
        <dbReference type="Proteomes" id="UP000054560"/>
    </source>
</evidence>
<dbReference type="Gene3D" id="2.40.50.140">
    <property type="entry name" value="Nucleic acid-binding proteins"/>
    <property type="match status" value="1"/>
</dbReference>
<sequence length="670" mass="75711">MYYIYYSALAYCVPYREDLRAQYNSGNYYLSVHVEHLRSASEWLAERVLNHPAKYLPIFEKAAKKVVDEITRPRPNDDPVKPIQIMLTTDRSATTIRELDSTHVSRIVRVPGIVIKASNIIAKATHVRIECRNCGDVKDMTIRPGFSGAMLPRTCDRTAVEGEERCPMDPYDIIGDKCQCVDQQTLKLQEAPEMVPTGELPRHIMLSADRFLTRRVTPGSRVDVVGVYDNYRNYSNGSKSSGDTGTVIPYIRVIGYMLEDDANSRSTALSKEEEKQMSELSKDPELYEKITQSLAPEIYGSEDIKKSITCLLFGGSRKELPDGMRLRGDINVLLLGDPGTAKSQLLKKVSKLAPVAVYTSGKGSSAAGLTASVVRDTSSREFYLEAGAMVLADGGVVCIDEFDKMRFVKRLLPNLFMRSTHVCIHKHSFLTQCTYTDEDTKLTHIKSDKATILSRFDMIYIVKDVASEEQDSRIARHVTRFHQNITTTSEAAQGPIDADLLRKYVNYARRQCGPRLNPEAKTRLINEFVNIRSQNKSTRRTIPITVRQLEAIIRISESLAKMRLAPFASYTNVEEALRLFRVSTLQAAQNGDVTGMEGMGVANDNEEVLRAEKRIQKRFPIGASVRERVILDDFASKDFSEYAVRKAIWVMLKRGELEHRFQGKVLYRKR</sequence>
<evidence type="ECO:0000256" key="4">
    <source>
        <dbReference type="ARBA" id="ARBA00022741"/>
    </source>
</evidence>
<evidence type="ECO:0000256" key="11">
    <source>
        <dbReference type="RuleBase" id="RU004070"/>
    </source>
</evidence>
<dbReference type="RefSeq" id="XP_014153341.1">
    <property type="nucleotide sequence ID" value="XM_014297866.1"/>
</dbReference>
<dbReference type="PROSITE" id="PS00847">
    <property type="entry name" value="MCM_1"/>
    <property type="match status" value="1"/>
</dbReference>
<name>A0A0L0FRW7_9EUKA</name>
<dbReference type="Pfam" id="PF17207">
    <property type="entry name" value="MCM_OB"/>
    <property type="match status" value="1"/>
</dbReference>
<dbReference type="EMBL" id="KQ242305">
    <property type="protein sequence ID" value="KNC79439.1"/>
    <property type="molecule type" value="Genomic_DNA"/>
</dbReference>
<dbReference type="GO" id="GO:0006270">
    <property type="term" value="P:DNA replication initiation"/>
    <property type="evidence" value="ECO:0007669"/>
    <property type="project" value="UniProtKB-UniRule"/>
</dbReference>
<dbReference type="InterPro" id="IPR008048">
    <property type="entry name" value="MCM5"/>
</dbReference>
<dbReference type="Pfam" id="PF14551">
    <property type="entry name" value="MCM_N"/>
    <property type="match status" value="1"/>
</dbReference>
<dbReference type="SUPFAM" id="SSF50249">
    <property type="entry name" value="Nucleic acid-binding proteins"/>
    <property type="match status" value="1"/>
</dbReference>
<dbReference type="Pfam" id="PF21933">
    <property type="entry name" value="MCM5_C"/>
    <property type="match status" value="1"/>
</dbReference>
<keyword evidence="5 12" id="KW-0378">Hydrolase</keyword>
<keyword evidence="9 12" id="KW-0539">Nucleus</keyword>
<dbReference type="GO" id="GO:0017116">
    <property type="term" value="F:single-stranded DNA helicase activity"/>
    <property type="evidence" value="ECO:0007669"/>
    <property type="project" value="TreeGrafter"/>
</dbReference>
<evidence type="ECO:0000256" key="1">
    <source>
        <dbReference type="ARBA" id="ARBA00004123"/>
    </source>
</evidence>
<dbReference type="InterPro" id="IPR041562">
    <property type="entry name" value="MCM_lid"/>
</dbReference>
<dbReference type="GO" id="GO:0016887">
    <property type="term" value="F:ATP hydrolysis activity"/>
    <property type="evidence" value="ECO:0007669"/>
    <property type="project" value="RHEA"/>
</dbReference>
<dbReference type="GO" id="GO:0042555">
    <property type="term" value="C:MCM complex"/>
    <property type="evidence" value="ECO:0007669"/>
    <property type="project" value="UniProtKB-UniRule"/>
</dbReference>
<evidence type="ECO:0000256" key="8">
    <source>
        <dbReference type="ARBA" id="ARBA00023125"/>
    </source>
</evidence>
<dbReference type="Pfam" id="PF17855">
    <property type="entry name" value="MCM_lid"/>
    <property type="match status" value="1"/>
</dbReference>
<dbReference type="GO" id="GO:0043138">
    <property type="term" value="F:3'-5' DNA helicase activity"/>
    <property type="evidence" value="ECO:0007669"/>
    <property type="project" value="TreeGrafter"/>
</dbReference>
<keyword evidence="10 12" id="KW-0131">Cell cycle</keyword>
<evidence type="ECO:0000256" key="7">
    <source>
        <dbReference type="ARBA" id="ARBA00022840"/>
    </source>
</evidence>
<keyword evidence="4 11" id="KW-0547">Nucleotide-binding</keyword>
<dbReference type="InterPro" id="IPR033762">
    <property type="entry name" value="MCM_OB"/>
</dbReference>
<dbReference type="InterPro" id="IPR027417">
    <property type="entry name" value="P-loop_NTPase"/>
</dbReference>
<dbReference type="FunFam" id="2.20.28.10:FF:000005">
    <property type="entry name" value="DNA helicase"/>
    <property type="match status" value="1"/>
</dbReference>
<dbReference type="PRINTS" id="PR01657">
    <property type="entry name" value="MCMFAMILY"/>
</dbReference>
<dbReference type="SUPFAM" id="SSF52540">
    <property type="entry name" value="P-loop containing nucleoside triphosphate hydrolases"/>
    <property type="match status" value="1"/>
</dbReference>
<dbReference type="OrthoDB" id="10036721at2759"/>
<dbReference type="GeneID" id="25908674"/>
<dbReference type="EC" id="3.6.4.12" evidence="12"/>
<evidence type="ECO:0000256" key="2">
    <source>
        <dbReference type="ARBA" id="ARBA00008010"/>
    </source>
</evidence>
<keyword evidence="7 11" id="KW-0067">ATP-binding</keyword>
<dbReference type="GO" id="GO:0003697">
    <property type="term" value="F:single-stranded DNA binding"/>
    <property type="evidence" value="ECO:0007669"/>
    <property type="project" value="TreeGrafter"/>
</dbReference>
<comment type="function">
    <text evidence="12">Acts as component of the MCM2-7 complex (MCM complex) which is the replicative helicase essential for 'once per cell cycle' DNA replication initiation and elongation in eukaryotic cells. The active ATPase sites in the MCM2-7 ring are formed through the interaction surfaces of two neighboring subunits such that a critical structure of a conserved arginine finger motif is provided in trans relative to the ATP-binding site of the Walker A box of the adjacent subunit. The six ATPase active sites, however, are likely to contribute differentially to the complex helicase activity.</text>
</comment>
<dbReference type="InterPro" id="IPR031327">
    <property type="entry name" value="MCM"/>
</dbReference>
<comment type="subunit">
    <text evidence="12">Component of the MCM2-7 complex.</text>
</comment>
<dbReference type="GO" id="GO:0005634">
    <property type="term" value="C:nucleus"/>
    <property type="evidence" value="ECO:0007669"/>
    <property type="project" value="UniProtKB-SubCell"/>
</dbReference>
<evidence type="ECO:0000256" key="3">
    <source>
        <dbReference type="ARBA" id="ARBA00022705"/>
    </source>
</evidence>
<dbReference type="GO" id="GO:0005524">
    <property type="term" value="F:ATP binding"/>
    <property type="evidence" value="ECO:0007669"/>
    <property type="project" value="UniProtKB-UniRule"/>
</dbReference>
<evidence type="ECO:0000256" key="6">
    <source>
        <dbReference type="ARBA" id="ARBA00022806"/>
    </source>
</evidence>
<protein>
    <recommendedName>
        <fullName evidence="12">DNA replication licensing factor MCM5</fullName>
        <ecNumber evidence="12">3.6.4.12</ecNumber>
    </recommendedName>
</protein>
<evidence type="ECO:0000313" key="14">
    <source>
        <dbReference type="EMBL" id="KNC79439.1"/>
    </source>
</evidence>
<accession>A0A0L0FRW7</accession>
<dbReference type="Gene3D" id="3.30.1640.10">
    <property type="entry name" value="mini-chromosome maintenance (MCM) complex, chain A, domain 1"/>
    <property type="match status" value="1"/>
</dbReference>
<dbReference type="PANTHER" id="PTHR11630">
    <property type="entry name" value="DNA REPLICATION LICENSING FACTOR MCM FAMILY MEMBER"/>
    <property type="match status" value="1"/>
</dbReference>
<keyword evidence="8 11" id="KW-0238">DNA-binding</keyword>
<dbReference type="PRINTS" id="PR01661">
    <property type="entry name" value="MCMPROTEIN5"/>
</dbReference>
<evidence type="ECO:0000256" key="5">
    <source>
        <dbReference type="ARBA" id="ARBA00022801"/>
    </source>
</evidence>
<dbReference type="InterPro" id="IPR001208">
    <property type="entry name" value="MCM_dom"/>
</dbReference>
<dbReference type="GO" id="GO:0000727">
    <property type="term" value="P:double-strand break repair via break-induced replication"/>
    <property type="evidence" value="ECO:0007669"/>
    <property type="project" value="TreeGrafter"/>
</dbReference>
<comment type="similarity">
    <text evidence="2 11">Belongs to the MCM family.</text>
</comment>
<evidence type="ECO:0000256" key="10">
    <source>
        <dbReference type="ARBA" id="ARBA00023306"/>
    </source>
</evidence>
<keyword evidence="15" id="KW-1185">Reference proteome</keyword>
<dbReference type="InterPro" id="IPR012340">
    <property type="entry name" value="NA-bd_OB-fold"/>
</dbReference>